<dbReference type="EMBL" id="MU863880">
    <property type="protein sequence ID" value="KAK4204762.1"/>
    <property type="molecule type" value="Genomic_DNA"/>
</dbReference>
<keyword evidence="3" id="KW-1185">Reference proteome</keyword>
<evidence type="ECO:0000256" key="1">
    <source>
        <dbReference type="SAM" id="MobiDB-lite"/>
    </source>
</evidence>
<reference evidence="2" key="1">
    <citation type="journal article" date="2023" name="Mol. Phylogenet. Evol.">
        <title>Genome-scale phylogeny and comparative genomics of the fungal order Sordariales.</title>
        <authorList>
            <person name="Hensen N."/>
            <person name="Bonometti L."/>
            <person name="Westerberg I."/>
            <person name="Brannstrom I.O."/>
            <person name="Guillou S."/>
            <person name="Cros-Aarteil S."/>
            <person name="Calhoun S."/>
            <person name="Haridas S."/>
            <person name="Kuo A."/>
            <person name="Mondo S."/>
            <person name="Pangilinan J."/>
            <person name="Riley R."/>
            <person name="LaButti K."/>
            <person name="Andreopoulos B."/>
            <person name="Lipzen A."/>
            <person name="Chen C."/>
            <person name="Yan M."/>
            <person name="Daum C."/>
            <person name="Ng V."/>
            <person name="Clum A."/>
            <person name="Steindorff A."/>
            <person name="Ohm R.A."/>
            <person name="Martin F."/>
            <person name="Silar P."/>
            <person name="Natvig D.O."/>
            <person name="Lalanne C."/>
            <person name="Gautier V."/>
            <person name="Ament-Velasquez S.L."/>
            <person name="Kruys A."/>
            <person name="Hutchinson M.I."/>
            <person name="Powell A.J."/>
            <person name="Barry K."/>
            <person name="Miller A.N."/>
            <person name="Grigoriev I.V."/>
            <person name="Debuchy R."/>
            <person name="Gladieux P."/>
            <person name="Hiltunen Thoren M."/>
            <person name="Johannesson H."/>
        </authorList>
    </citation>
    <scope>NUCLEOTIDE SEQUENCE</scope>
    <source>
        <strain evidence="2">CBS 315.58</strain>
    </source>
</reference>
<feature type="compositionally biased region" description="Basic and acidic residues" evidence="1">
    <location>
        <begin position="739"/>
        <end position="758"/>
    </location>
</feature>
<name>A0AAN6XW34_9PEZI</name>
<evidence type="ECO:0000313" key="2">
    <source>
        <dbReference type="EMBL" id="KAK4204762.1"/>
    </source>
</evidence>
<proteinExistence type="predicted"/>
<evidence type="ECO:0000313" key="3">
    <source>
        <dbReference type="Proteomes" id="UP001303160"/>
    </source>
</evidence>
<dbReference type="AlphaFoldDB" id="A0AAN6XW34"/>
<protein>
    <submittedName>
        <fullName evidence="2">Uncharacterized protein</fullName>
    </submittedName>
</protein>
<sequence>MSNSRSTLFRATFDSDWKPVEFLRTQFDGRLPSVGSMVSVTGSALYAYATSCEEYMATTWPDSGMEFLSKLHQFLDEEVKGSDMVPPSQPDDTSPVESEDHNSPSVSFSLSLNGSLTATINGTMATVIDVAQQLAWLSAALGTSPADHEESTYCKTSLTVSNDSKETRETCFKISRSFEEIPVAEKTVCWLPLFSNATVAWGFLTPARLGGVGLEISVPLMASLTGARHAVEYQNGIVLKGLSTMLVPTNCTRIGPRRCVQWHFIFQKNESRRLSYQYGIAQCQNRVFLEQLDLSSLTSIRAFVGWCSSVEMKLGHVNVDYENIRYSGAQEVGNGLRVRGGSLGFQQFALAQVDFTLGAKDGRCHFQRRGPYDRLVEIAERTYILLLDTGTRRAWLVPASGVLMHVAQHRNKLNPYISGGTRVIFEDRPSFKEQLLFNCSTNLSDETQYHFKDMITSVWSILEFLLDQTVKSETNSGLDILSPFERAIEGYEFKDVVQERSPLRRKKWKLREGAGRWPALIKDINTLVLFASGLGDLIKPSATQVGLCRMWKTVPNNKDYLVTTIKIVLDLYEVAGCEETRQYITTRSQLRWHQGEGALLFEDCLHPDFHSCLCNRVQRLVTRGFMGKIEVPGHLEENGAIIFGKQRASPYLKYRGSPNDSCAEIKKTSTTARLQGRLQQIFGIEVNKQIDLGPPVSFSSSLAKGTFCQTVDDHTRGSSQTTPLTEPQTGLGNENRAFVLERKERVDPTHMSTSDHPDIIASGSNYHPASALTGNGNGHG</sequence>
<dbReference type="Proteomes" id="UP001303160">
    <property type="component" value="Unassembled WGS sequence"/>
</dbReference>
<reference evidence="2" key="2">
    <citation type="submission" date="2023-05" db="EMBL/GenBank/DDBJ databases">
        <authorList>
            <consortium name="Lawrence Berkeley National Laboratory"/>
            <person name="Steindorff A."/>
            <person name="Hensen N."/>
            <person name="Bonometti L."/>
            <person name="Westerberg I."/>
            <person name="Brannstrom I.O."/>
            <person name="Guillou S."/>
            <person name="Cros-Aarteil S."/>
            <person name="Calhoun S."/>
            <person name="Haridas S."/>
            <person name="Kuo A."/>
            <person name="Mondo S."/>
            <person name="Pangilinan J."/>
            <person name="Riley R."/>
            <person name="Labutti K."/>
            <person name="Andreopoulos B."/>
            <person name="Lipzen A."/>
            <person name="Chen C."/>
            <person name="Yanf M."/>
            <person name="Daum C."/>
            <person name="Ng V."/>
            <person name="Clum A."/>
            <person name="Ohm R."/>
            <person name="Martin F."/>
            <person name="Silar P."/>
            <person name="Natvig D."/>
            <person name="Lalanne C."/>
            <person name="Gautier V."/>
            <person name="Ament-Velasquez S.L."/>
            <person name="Kruys A."/>
            <person name="Hutchinson M.I."/>
            <person name="Powell A.J."/>
            <person name="Barry K."/>
            <person name="Miller A.N."/>
            <person name="Grigoriev I.V."/>
            <person name="Debuchy R."/>
            <person name="Gladieux P."/>
            <person name="Thoren M.H."/>
            <person name="Johannesson H."/>
        </authorList>
    </citation>
    <scope>NUCLEOTIDE SEQUENCE</scope>
    <source>
        <strain evidence="2">CBS 315.58</strain>
    </source>
</reference>
<feature type="region of interest" description="Disordered" evidence="1">
    <location>
        <begin position="713"/>
        <end position="780"/>
    </location>
</feature>
<gene>
    <name evidence="2" type="ORF">QBC40DRAFT_249828</name>
</gene>
<feature type="compositionally biased region" description="Polar residues" evidence="1">
    <location>
        <begin position="717"/>
        <end position="732"/>
    </location>
</feature>
<accession>A0AAN6XW34</accession>
<comment type="caution">
    <text evidence="2">The sequence shown here is derived from an EMBL/GenBank/DDBJ whole genome shotgun (WGS) entry which is preliminary data.</text>
</comment>
<feature type="region of interest" description="Disordered" evidence="1">
    <location>
        <begin position="80"/>
        <end position="107"/>
    </location>
</feature>
<organism evidence="2 3">
    <name type="scientific">Triangularia verruculosa</name>
    <dbReference type="NCBI Taxonomy" id="2587418"/>
    <lineage>
        <taxon>Eukaryota</taxon>
        <taxon>Fungi</taxon>
        <taxon>Dikarya</taxon>
        <taxon>Ascomycota</taxon>
        <taxon>Pezizomycotina</taxon>
        <taxon>Sordariomycetes</taxon>
        <taxon>Sordariomycetidae</taxon>
        <taxon>Sordariales</taxon>
        <taxon>Podosporaceae</taxon>
        <taxon>Triangularia</taxon>
    </lineage>
</organism>